<comment type="caution">
    <text evidence="8">The sequence shown here is derived from an EMBL/GenBank/DDBJ whole genome shotgun (WGS) entry which is preliminary data.</text>
</comment>
<protein>
    <recommendedName>
        <fullName evidence="7">Peptidase S1 domain-containing protein</fullName>
    </recommendedName>
</protein>
<evidence type="ECO:0000256" key="6">
    <source>
        <dbReference type="ARBA" id="ARBA00023157"/>
    </source>
</evidence>
<evidence type="ECO:0000256" key="1">
    <source>
        <dbReference type="ARBA" id="ARBA00004239"/>
    </source>
</evidence>
<dbReference type="InterPro" id="IPR009003">
    <property type="entry name" value="Peptidase_S1_PA"/>
</dbReference>
<dbReference type="GO" id="GO:0004252">
    <property type="term" value="F:serine-type endopeptidase activity"/>
    <property type="evidence" value="ECO:0007669"/>
    <property type="project" value="InterPro"/>
</dbReference>
<evidence type="ECO:0000259" key="7">
    <source>
        <dbReference type="PROSITE" id="PS50240"/>
    </source>
</evidence>
<sequence length="301" mass="34595">MDFFYDKKILFSLIFVLGFAFTKNPGLRVQHLKKAYAFHWISGNFGQFVNYRRVEFLGLESNRIVGGHHANIKDYRFMAYLARTASPDWGDFRGGASIVSSNWVLTAAHCMLYISDYEIEDGRAFVRGNTSFWKWNYTEHIIVKSIVHELYNRRKSDYDIALLKVDRAFDERYEKPIRFVDSDYEYVPGSEVTAVGWGSTDANVISVSDELNYVDVYIIDHRECYDKFGDSSKRITDRMVCAITPGKDACIYDSGGPLIQNGLLIGIVSWGPNPCADPIRPGVYTKVSFFSSWIRKTMKYN</sequence>
<evidence type="ECO:0000313" key="8">
    <source>
        <dbReference type="EMBL" id="KAF2897195.1"/>
    </source>
</evidence>
<keyword evidence="4" id="KW-0378">Hydrolase</keyword>
<name>A0A8K0GA47_IGNLU</name>
<dbReference type="InterPro" id="IPR050430">
    <property type="entry name" value="Peptidase_S1"/>
</dbReference>
<comment type="similarity">
    <text evidence="2">Belongs to the peptidase S1 family.</text>
</comment>
<dbReference type="GO" id="GO:0005576">
    <property type="term" value="C:extracellular region"/>
    <property type="evidence" value="ECO:0007669"/>
    <property type="project" value="UniProtKB-SubCell"/>
</dbReference>
<reference evidence="8" key="1">
    <citation type="submission" date="2019-08" db="EMBL/GenBank/DDBJ databases">
        <title>The genome of the North American firefly Photinus pyralis.</title>
        <authorList>
            <consortium name="Photinus pyralis genome working group"/>
            <person name="Fallon T.R."/>
            <person name="Sander Lower S.E."/>
            <person name="Weng J.-K."/>
        </authorList>
    </citation>
    <scope>NUCLEOTIDE SEQUENCE</scope>
    <source>
        <strain evidence="8">TRF0915ILg1</strain>
        <tissue evidence="8">Whole body</tissue>
    </source>
</reference>
<dbReference type="FunFam" id="2.40.10.10:FF:000036">
    <property type="entry name" value="Trypsin beta"/>
    <property type="match status" value="1"/>
</dbReference>
<organism evidence="8 9">
    <name type="scientific">Ignelater luminosus</name>
    <name type="common">Cucubano</name>
    <name type="synonym">Pyrophorus luminosus</name>
    <dbReference type="NCBI Taxonomy" id="2038154"/>
    <lineage>
        <taxon>Eukaryota</taxon>
        <taxon>Metazoa</taxon>
        <taxon>Ecdysozoa</taxon>
        <taxon>Arthropoda</taxon>
        <taxon>Hexapoda</taxon>
        <taxon>Insecta</taxon>
        <taxon>Pterygota</taxon>
        <taxon>Neoptera</taxon>
        <taxon>Endopterygota</taxon>
        <taxon>Coleoptera</taxon>
        <taxon>Polyphaga</taxon>
        <taxon>Elateriformia</taxon>
        <taxon>Elateroidea</taxon>
        <taxon>Elateridae</taxon>
        <taxon>Agrypninae</taxon>
        <taxon>Pyrophorini</taxon>
        <taxon>Ignelater</taxon>
    </lineage>
</organism>
<keyword evidence="5" id="KW-0720">Serine protease</keyword>
<dbReference type="EMBL" id="VTPC01004413">
    <property type="protein sequence ID" value="KAF2897195.1"/>
    <property type="molecule type" value="Genomic_DNA"/>
</dbReference>
<dbReference type="InterPro" id="IPR001254">
    <property type="entry name" value="Trypsin_dom"/>
</dbReference>
<dbReference type="InterPro" id="IPR043504">
    <property type="entry name" value="Peptidase_S1_PA_chymotrypsin"/>
</dbReference>
<dbReference type="Proteomes" id="UP000801492">
    <property type="component" value="Unassembled WGS sequence"/>
</dbReference>
<dbReference type="PANTHER" id="PTHR24276:SF91">
    <property type="entry name" value="AT26814P-RELATED"/>
    <property type="match status" value="1"/>
</dbReference>
<evidence type="ECO:0000256" key="5">
    <source>
        <dbReference type="ARBA" id="ARBA00022825"/>
    </source>
</evidence>
<accession>A0A8K0GA47</accession>
<gene>
    <name evidence="8" type="ORF">ILUMI_08981</name>
</gene>
<dbReference type="PROSITE" id="PS50240">
    <property type="entry name" value="TRYPSIN_DOM"/>
    <property type="match status" value="1"/>
</dbReference>
<dbReference type="Gene3D" id="2.40.10.10">
    <property type="entry name" value="Trypsin-like serine proteases"/>
    <property type="match status" value="1"/>
</dbReference>
<keyword evidence="9" id="KW-1185">Reference proteome</keyword>
<evidence type="ECO:0000256" key="4">
    <source>
        <dbReference type="ARBA" id="ARBA00022801"/>
    </source>
</evidence>
<evidence type="ECO:0000256" key="2">
    <source>
        <dbReference type="ARBA" id="ARBA00007664"/>
    </source>
</evidence>
<dbReference type="Pfam" id="PF00089">
    <property type="entry name" value="Trypsin"/>
    <property type="match status" value="1"/>
</dbReference>
<dbReference type="GO" id="GO:0006508">
    <property type="term" value="P:proteolysis"/>
    <property type="evidence" value="ECO:0007669"/>
    <property type="project" value="UniProtKB-KW"/>
</dbReference>
<proteinExistence type="inferred from homology"/>
<dbReference type="PANTHER" id="PTHR24276">
    <property type="entry name" value="POLYSERASE-RELATED"/>
    <property type="match status" value="1"/>
</dbReference>
<dbReference type="AlphaFoldDB" id="A0A8K0GA47"/>
<comment type="subcellular location">
    <subcellularLocation>
        <location evidence="1">Secreted</location>
        <location evidence="1">Extracellular space</location>
    </subcellularLocation>
</comment>
<dbReference type="PROSITE" id="PS00134">
    <property type="entry name" value="TRYPSIN_HIS"/>
    <property type="match status" value="1"/>
</dbReference>
<keyword evidence="6" id="KW-1015">Disulfide bond</keyword>
<dbReference type="SUPFAM" id="SSF50494">
    <property type="entry name" value="Trypsin-like serine proteases"/>
    <property type="match status" value="1"/>
</dbReference>
<dbReference type="InterPro" id="IPR018114">
    <property type="entry name" value="TRYPSIN_HIS"/>
</dbReference>
<dbReference type="OrthoDB" id="6762438at2759"/>
<dbReference type="SMART" id="SM00020">
    <property type="entry name" value="Tryp_SPc"/>
    <property type="match status" value="1"/>
</dbReference>
<evidence type="ECO:0000313" key="9">
    <source>
        <dbReference type="Proteomes" id="UP000801492"/>
    </source>
</evidence>
<keyword evidence="3" id="KW-0645">Protease</keyword>
<dbReference type="PRINTS" id="PR00722">
    <property type="entry name" value="CHYMOTRYPSIN"/>
</dbReference>
<dbReference type="InterPro" id="IPR001314">
    <property type="entry name" value="Peptidase_S1A"/>
</dbReference>
<feature type="domain" description="Peptidase S1" evidence="7">
    <location>
        <begin position="64"/>
        <end position="299"/>
    </location>
</feature>
<evidence type="ECO:0000256" key="3">
    <source>
        <dbReference type="ARBA" id="ARBA00022670"/>
    </source>
</evidence>
<dbReference type="CDD" id="cd00190">
    <property type="entry name" value="Tryp_SPc"/>
    <property type="match status" value="1"/>
</dbReference>